<reference evidence="5" key="2">
    <citation type="journal article" date="2022" name="Microbiol. Resour. Announc.">
        <title>Whole-Genome Sequence of Entomortierella parvispora E1425, a Mucoromycotan Fungus Associated with Burkholderiaceae-Related Endosymbiotic Bacteria.</title>
        <authorList>
            <person name="Herlambang A."/>
            <person name="Guo Y."/>
            <person name="Takashima Y."/>
            <person name="Narisawa K."/>
            <person name="Ohta H."/>
            <person name="Nishizawa T."/>
        </authorList>
    </citation>
    <scope>NUCLEOTIDE SEQUENCE</scope>
    <source>
        <strain evidence="5">E1425</strain>
    </source>
</reference>
<feature type="compositionally biased region" description="Low complexity" evidence="4">
    <location>
        <begin position="493"/>
        <end position="503"/>
    </location>
</feature>
<evidence type="ECO:0000313" key="5">
    <source>
        <dbReference type="EMBL" id="GJJ77232.1"/>
    </source>
</evidence>
<dbReference type="GO" id="GO:0000184">
    <property type="term" value="P:nuclear-transcribed mRNA catabolic process, nonsense-mediated decay"/>
    <property type="evidence" value="ECO:0007669"/>
    <property type="project" value="UniProtKB-KW"/>
</dbReference>
<accession>A0A9P3HIF9</accession>
<dbReference type="AlphaFoldDB" id="A0A9P3HIF9"/>
<dbReference type="EMBL" id="BQFW01000013">
    <property type="protein sequence ID" value="GJJ77232.1"/>
    <property type="molecule type" value="Genomic_DNA"/>
</dbReference>
<organism evidence="5 6">
    <name type="scientific">Entomortierella parvispora</name>
    <dbReference type="NCBI Taxonomy" id="205924"/>
    <lineage>
        <taxon>Eukaryota</taxon>
        <taxon>Fungi</taxon>
        <taxon>Fungi incertae sedis</taxon>
        <taxon>Mucoromycota</taxon>
        <taxon>Mortierellomycotina</taxon>
        <taxon>Mortierellomycetes</taxon>
        <taxon>Mortierellales</taxon>
        <taxon>Mortierellaceae</taxon>
        <taxon>Entomortierella</taxon>
    </lineage>
</organism>
<dbReference type="InterPro" id="IPR019354">
    <property type="entry name" value="SMG8-like"/>
</dbReference>
<feature type="region of interest" description="Disordered" evidence="4">
    <location>
        <begin position="323"/>
        <end position="356"/>
    </location>
</feature>
<feature type="compositionally biased region" description="Gly residues" evidence="4">
    <location>
        <begin position="327"/>
        <end position="340"/>
    </location>
</feature>
<evidence type="ECO:0000256" key="2">
    <source>
        <dbReference type="ARBA" id="ARBA00023161"/>
    </source>
</evidence>
<dbReference type="PANTHER" id="PTHR13091:SF0">
    <property type="entry name" value="NONSENSE-MEDIATED MRNA DECAY FACTOR SMG8"/>
    <property type="match status" value="1"/>
</dbReference>
<reference evidence="5" key="1">
    <citation type="submission" date="2021-11" db="EMBL/GenBank/DDBJ databases">
        <authorList>
            <person name="Herlambang A."/>
            <person name="Guo Y."/>
            <person name="Takashima Y."/>
            <person name="Nishizawa T."/>
        </authorList>
    </citation>
    <scope>NUCLEOTIDE SEQUENCE</scope>
    <source>
        <strain evidence="5">E1425</strain>
    </source>
</reference>
<evidence type="ECO:0000256" key="4">
    <source>
        <dbReference type="SAM" id="MobiDB-lite"/>
    </source>
</evidence>
<protein>
    <recommendedName>
        <fullName evidence="3">Nonsense-mediated mRNA decay factor SMG8</fullName>
    </recommendedName>
</protein>
<feature type="region of interest" description="Disordered" evidence="4">
    <location>
        <begin position="493"/>
        <end position="538"/>
    </location>
</feature>
<dbReference type="PANTHER" id="PTHR13091">
    <property type="entry name" value="AMPLIFIED IN BREAST CANCER 2-RELATED"/>
    <property type="match status" value="1"/>
</dbReference>
<feature type="compositionally biased region" description="Basic residues" evidence="4">
    <location>
        <begin position="713"/>
        <end position="723"/>
    </location>
</feature>
<feature type="region of interest" description="Disordered" evidence="4">
    <location>
        <begin position="692"/>
        <end position="725"/>
    </location>
</feature>
<sequence>MQSHVHNDHIHRSGSTGSQSRVNRHHSRSDNTNVEHDLETDSLSSKRHGQGQGQGPNFFKGSYAQQLEVNYGRGSFRFGEDQTSSGMGDGIVNQNMRQDLSNWIYTLGMDPEVPIRVVGCFGQQNDLSFVKRVVPWYSESATGIDSQDESDPTKIHLQTDLTGYPSGVFEVFDENDEEEADGTLEWSLGFAPQGKRIGDIHIHIDRETGTLFLRHSYLLDSNEMLAVCLESEKVIGKDKKSLMKWMHCQEYESHRSLLFLFLVSHVVVCTSPDMNIDPRMITVLSTLSTIKRQISQELDRFMAICWDRIGVYSPDQIRQLTSLGTGSDDGGSSAGVGAGTGQRDRSQHKSNNSNSMANILTPGKCVPVLVFVIDKLPVKVPWHEPGMGDTAIVEQLRLQVLKKSVDALQTRLRYIFRAARLIQSIDHPNGAFDARQLFVLPTPSSTPFVYVIPQFIGRAHMASEEIVERSGKEQVGLDPAEAVLRQRTRDAAFGRSFGGSSRDGSGRGAKGRRRRGEKGLNPITAEGEDKTVEQEGKTSLSFGLPPLREFYEAATLVKDQPLSNIRADGRRDSRRDWTSTHAHGLVGDSAHEGDTTMTLGYIQDEYAGPLLREFVESWIMNVTIPGGYGNVVGKRNAGAIEVLTLQQWIAGYLGVKEALGFAPSASPVSNITGINSHSEMDIVNSSLSQLNVSTEDTPMPTQTQTQTQPSSKGRGRGMGKRYSQRCESMVHKKINDFVMR</sequence>
<dbReference type="Proteomes" id="UP000827284">
    <property type="component" value="Unassembled WGS sequence"/>
</dbReference>
<proteinExistence type="inferred from homology"/>
<comment type="caution">
    <text evidence="5">The sequence shown here is derived from an EMBL/GenBank/DDBJ whole genome shotgun (WGS) entry which is preliminary data.</text>
</comment>
<evidence type="ECO:0000313" key="6">
    <source>
        <dbReference type="Proteomes" id="UP000827284"/>
    </source>
</evidence>
<evidence type="ECO:0000256" key="3">
    <source>
        <dbReference type="ARBA" id="ARBA00029509"/>
    </source>
</evidence>
<name>A0A9P3HIF9_9FUNG</name>
<gene>
    <name evidence="5" type="ORF">EMPS_09591</name>
</gene>
<evidence type="ECO:0000256" key="1">
    <source>
        <dbReference type="ARBA" id="ARBA00006443"/>
    </source>
</evidence>
<feature type="compositionally biased region" description="Basic and acidic residues" evidence="4">
    <location>
        <begin position="527"/>
        <end position="536"/>
    </location>
</feature>
<feature type="compositionally biased region" description="Low complexity" evidence="4">
    <location>
        <begin position="697"/>
        <end position="709"/>
    </location>
</feature>
<comment type="similarity">
    <text evidence="1">Belongs to the SMG8 family.</text>
</comment>
<feature type="region of interest" description="Disordered" evidence="4">
    <location>
        <begin position="1"/>
        <end position="60"/>
    </location>
</feature>
<dbReference type="OrthoDB" id="63589at2759"/>
<keyword evidence="2" id="KW-0866">Nonsense-mediated mRNA decay</keyword>
<dbReference type="Pfam" id="PF10220">
    <property type="entry name" value="Smg8_Smg9"/>
    <property type="match status" value="1"/>
</dbReference>
<feature type="compositionally biased region" description="Basic and acidic residues" evidence="4">
    <location>
        <begin position="1"/>
        <end position="11"/>
    </location>
</feature>
<keyword evidence="6" id="KW-1185">Reference proteome</keyword>